<dbReference type="EMBL" id="BFEA01000907">
    <property type="protein sequence ID" value="GBG91444.1"/>
    <property type="molecule type" value="Genomic_DNA"/>
</dbReference>
<evidence type="ECO:0000313" key="2">
    <source>
        <dbReference type="Proteomes" id="UP000265515"/>
    </source>
</evidence>
<dbReference type="Proteomes" id="UP000265515">
    <property type="component" value="Unassembled WGS sequence"/>
</dbReference>
<protein>
    <submittedName>
        <fullName evidence="1">Uncharacterized protein</fullName>
    </submittedName>
</protein>
<gene>
    <name evidence="1" type="ORF">CBR_g52399</name>
</gene>
<keyword evidence="2" id="KW-1185">Reference proteome</keyword>
<dbReference type="Gramene" id="GBG91444">
    <property type="protein sequence ID" value="GBG91444"/>
    <property type="gene ID" value="CBR_g52399"/>
</dbReference>
<organism evidence="1 2">
    <name type="scientific">Chara braunii</name>
    <name type="common">Braun's stonewort</name>
    <dbReference type="NCBI Taxonomy" id="69332"/>
    <lineage>
        <taxon>Eukaryota</taxon>
        <taxon>Viridiplantae</taxon>
        <taxon>Streptophyta</taxon>
        <taxon>Charophyceae</taxon>
        <taxon>Charales</taxon>
        <taxon>Characeae</taxon>
        <taxon>Chara</taxon>
    </lineage>
</organism>
<sequence length="279" mass="31044">MLAIPADVLLRVHHATSGQAPFLIENLSFSNGATMVAVMQTRPHELDDKIKELASNIAEVCKRVAIKNRELNLIVAKVEKVTLGIHGYDTSHLDSAGQISTNESAKTFTKTYISSISLTQVKLEYFKRKEAMRRDCAHLDVSTVIRDTSHKFGKSSPFLPLASSTWTEKAVQRVRNRLWKLDTFNYTAPISVDAYMALAGLSSTNIVNCRTAAKNATIHFPAGRARLDADFPRISILAKGKCPKKPLLHQKGIPKFPTNLLELKKLWNAERPFLKCACT</sequence>
<proteinExistence type="predicted"/>
<comment type="caution">
    <text evidence="1">The sequence shown here is derived from an EMBL/GenBank/DDBJ whole genome shotgun (WGS) entry which is preliminary data.</text>
</comment>
<dbReference type="AlphaFoldDB" id="A0A388MA48"/>
<name>A0A388MA48_CHABU</name>
<evidence type="ECO:0000313" key="1">
    <source>
        <dbReference type="EMBL" id="GBG91444.1"/>
    </source>
</evidence>
<reference evidence="1 2" key="1">
    <citation type="journal article" date="2018" name="Cell">
        <title>The Chara Genome: Secondary Complexity and Implications for Plant Terrestrialization.</title>
        <authorList>
            <person name="Nishiyama T."/>
            <person name="Sakayama H."/>
            <person name="Vries J.D."/>
            <person name="Buschmann H."/>
            <person name="Saint-Marcoux D."/>
            <person name="Ullrich K.K."/>
            <person name="Haas F.B."/>
            <person name="Vanderstraeten L."/>
            <person name="Becker D."/>
            <person name="Lang D."/>
            <person name="Vosolsobe S."/>
            <person name="Rombauts S."/>
            <person name="Wilhelmsson P.K.I."/>
            <person name="Janitza P."/>
            <person name="Kern R."/>
            <person name="Heyl A."/>
            <person name="Rumpler F."/>
            <person name="Villalobos L.I.A.C."/>
            <person name="Clay J.M."/>
            <person name="Skokan R."/>
            <person name="Toyoda A."/>
            <person name="Suzuki Y."/>
            <person name="Kagoshima H."/>
            <person name="Schijlen E."/>
            <person name="Tajeshwar N."/>
            <person name="Catarino B."/>
            <person name="Hetherington A.J."/>
            <person name="Saltykova A."/>
            <person name="Bonnot C."/>
            <person name="Breuninger H."/>
            <person name="Symeonidi A."/>
            <person name="Radhakrishnan G.V."/>
            <person name="Van Nieuwerburgh F."/>
            <person name="Deforce D."/>
            <person name="Chang C."/>
            <person name="Karol K.G."/>
            <person name="Hedrich R."/>
            <person name="Ulvskov P."/>
            <person name="Glockner G."/>
            <person name="Delwiche C.F."/>
            <person name="Petrasek J."/>
            <person name="Van de Peer Y."/>
            <person name="Friml J."/>
            <person name="Beilby M."/>
            <person name="Dolan L."/>
            <person name="Kohara Y."/>
            <person name="Sugano S."/>
            <person name="Fujiyama A."/>
            <person name="Delaux P.-M."/>
            <person name="Quint M."/>
            <person name="TheiBen G."/>
            <person name="Hagemann M."/>
            <person name="Harholt J."/>
            <person name="Dunand C."/>
            <person name="Zachgo S."/>
            <person name="Langdale J."/>
            <person name="Maumus F."/>
            <person name="Straeten D.V.D."/>
            <person name="Gould S.B."/>
            <person name="Rensing S.A."/>
        </authorList>
    </citation>
    <scope>NUCLEOTIDE SEQUENCE [LARGE SCALE GENOMIC DNA]</scope>
    <source>
        <strain evidence="1 2">S276</strain>
    </source>
</reference>
<accession>A0A388MA48</accession>